<evidence type="ECO:0000313" key="2">
    <source>
        <dbReference type="Proteomes" id="UP000618795"/>
    </source>
</evidence>
<keyword evidence="2" id="KW-1185">Reference proteome</keyword>
<reference evidence="1" key="2">
    <citation type="submission" date="2020-09" db="EMBL/GenBank/DDBJ databases">
        <authorList>
            <person name="Sun Q."/>
            <person name="Ohkuma M."/>
        </authorList>
    </citation>
    <scope>NUCLEOTIDE SEQUENCE</scope>
    <source>
        <strain evidence="1">JCM 4369</strain>
    </source>
</reference>
<reference evidence="1" key="1">
    <citation type="journal article" date="2014" name="Int. J. Syst. Evol. Microbiol.">
        <title>Complete genome sequence of Corynebacterium casei LMG S-19264T (=DSM 44701T), isolated from a smear-ripened cheese.</title>
        <authorList>
            <consortium name="US DOE Joint Genome Institute (JGI-PGF)"/>
            <person name="Walter F."/>
            <person name="Albersmeier A."/>
            <person name="Kalinowski J."/>
            <person name="Ruckert C."/>
        </authorList>
    </citation>
    <scope>NUCLEOTIDE SEQUENCE</scope>
    <source>
        <strain evidence="1">JCM 4369</strain>
    </source>
</reference>
<protein>
    <submittedName>
        <fullName evidence="1">Uncharacterized protein</fullName>
    </submittedName>
</protein>
<dbReference type="Proteomes" id="UP000618795">
    <property type="component" value="Unassembled WGS sequence"/>
</dbReference>
<proteinExistence type="predicted"/>
<accession>A0A918IG25</accession>
<dbReference type="AlphaFoldDB" id="A0A918IG25"/>
<sequence>MTASISAASPSREGLAAAAAIARTRPTVSAPPAAAGGAAASAPSLLLSCPVGAGAFSDHDRRYPARSRPRHLTDGLSGHRVLTAELLTDAATGIQARIRAGTDPREVDPLDDQVHAVLHGSGPHTFGAVPLRLVYRLSAVVIGADSSGRWERTSNYYAHAHRMYPNLE</sequence>
<dbReference type="EMBL" id="BMTD01000015">
    <property type="protein sequence ID" value="GGV12044.1"/>
    <property type="molecule type" value="Genomic_DNA"/>
</dbReference>
<organism evidence="1 2">
    <name type="scientific">Streptomyces filipinensis</name>
    <dbReference type="NCBI Taxonomy" id="66887"/>
    <lineage>
        <taxon>Bacteria</taxon>
        <taxon>Bacillati</taxon>
        <taxon>Actinomycetota</taxon>
        <taxon>Actinomycetes</taxon>
        <taxon>Kitasatosporales</taxon>
        <taxon>Streptomycetaceae</taxon>
        <taxon>Streptomyces</taxon>
    </lineage>
</organism>
<name>A0A918IG25_9ACTN</name>
<gene>
    <name evidence="1" type="ORF">GCM10010260_58320</name>
</gene>
<evidence type="ECO:0000313" key="1">
    <source>
        <dbReference type="EMBL" id="GGV12044.1"/>
    </source>
</evidence>
<comment type="caution">
    <text evidence="1">The sequence shown here is derived from an EMBL/GenBank/DDBJ whole genome shotgun (WGS) entry which is preliminary data.</text>
</comment>